<evidence type="ECO:0000259" key="6">
    <source>
        <dbReference type="SMART" id="SM01001"/>
    </source>
</evidence>
<gene>
    <name evidence="3 7" type="primary">purE</name>
    <name evidence="7" type="ORF">H8E41_10075</name>
</gene>
<dbReference type="Gene3D" id="3.40.50.1970">
    <property type="match status" value="1"/>
</dbReference>
<evidence type="ECO:0000256" key="3">
    <source>
        <dbReference type="HAMAP-Rule" id="MF_01929"/>
    </source>
</evidence>
<dbReference type="PIRSF" id="PIRSF001338">
    <property type="entry name" value="AIR_carboxylase"/>
    <property type="match status" value="1"/>
</dbReference>
<dbReference type="AlphaFoldDB" id="A0A8J6ND58"/>
<accession>A0A8J6ND58</accession>
<comment type="function">
    <text evidence="3 4">Catalyzes the conversion of N5-carboxyaminoimidazole ribonucleotide (N5-CAIR) to 4-carboxy-5-aminoimidazole ribonucleotide (CAIR).</text>
</comment>
<comment type="caution">
    <text evidence="7">The sequence shown here is derived from an EMBL/GenBank/DDBJ whole genome shotgun (WGS) entry which is preliminary data.</text>
</comment>
<keyword evidence="1 3" id="KW-0658">Purine biosynthesis</keyword>
<comment type="pathway">
    <text evidence="3 4">Purine metabolism; IMP biosynthesis via de novo pathway; 5-amino-1-(5-phospho-D-ribosyl)imidazole-4-carboxylate from 5-amino-1-(5-phospho-D-ribosyl)imidazole (N5-CAIR route): step 2/2.</text>
</comment>
<feature type="domain" description="PurE" evidence="6">
    <location>
        <begin position="5"/>
        <end position="154"/>
    </location>
</feature>
<evidence type="ECO:0000256" key="4">
    <source>
        <dbReference type="PIRNR" id="PIRNR001338"/>
    </source>
</evidence>
<dbReference type="PANTHER" id="PTHR23046">
    <property type="entry name" value="PHOSPHORIBOSYLAMINOIMIDAZOLE CARBOXYLASE CATALYTIC SUBUNIT"/>
    <property type="match status" value="1"/>
</dbReference>
<protein>
    <recommendedName>
        <fullName evidence="3 4">N5-carboxyaminoimidazole ribonucleotide mutase</fullName>
        <shortName evidence="3 4">N5-CAIR mutase</shortName>
        <ecNumber evidence="3 4">5.4.99.18</ecNumber>
    </recommendedName>
    <alternativeName>
        <fullName evidence="3">5-(carboxyamino)imidazole ribonucleotide mutase</fullName>
    </alternativeName>
</protein>
<dbReference type="InterPro" id="IPR024694">
    <property type="entry name" value="PurE_prokaryotes"/>
</dbReference>
<sequence length="169" mass="17717">MKRKPLVGILMGSDSDLPVMEKAAAVLDEMGVPFEIDISSAHRLPEKTAEYAKSARGRGIEVIIAGAGMAAHLAGVIASHTTLPVIGVPLASGALNGVDALYATVQMPPGIPVATVAVDGGKNAAYLACSILSIKFPEIGDMLEAQREETRMQLLEKSKKLQAKVREGQ</sequence>
<dbReference type="Pfam" id="PF00731">
    <property type="entry name" value="AIRC"/>
    <property type="match status" value="1"/>
</dbReference>
<dbReference type="HAMAP" id="MF_01929">
    <property type="entry name" value="PurE_classI"/>
    <property type="match status" value="1"/>
</dbReference>
<feature type="binding site" evidence="3 5">
    <location>
        <position position="13"/>
    </location>
    <ligand>
        <name>substrate</name>
    </ligand>
</feature>
<dbReference type="EMBL" id="JACNJZ010000140">
    <property type="protein sequence ID" value="MBC8318241.1"/>
    <property type="molecule type" value="Genomic_DNA"/>
</dbReference>
<organism evidence="7 8">
    <name type="scientific">Candidatus Desulfobia pelagia</name>
    <dbReference type="NCBI Taxonomy" id="2841692"/>
    <lineage>
        <taxon>Bacteria</taxon>
        <taxon>Pseudomonadati</taxon>
        <taxon>Thermodesulfobacteriota</taxon>
        <taxon>Desulfobulbia</taxon>
        <taxon>Desulfobulbales</taxon>
        <taxon>Desulfobulbaceae</taxon>
        <taxon>Candidatus Desulfobia</taxon>
    </lineage>
</organism>
<dbReference type="Proteomes" id="UP000614424">
    <property type="component" value="Unassembled WGS sequence"/>
</dbReference>
<dbReference type="GO" id="GO:0016829">
    <property type="term" value="F:lyase activity"/>
    <property type="evidence" value="ECO:0007669"/>
    <property type="project" value="UniProtKB-KW"/>
</dbReference>
<comment type="similarity">
    <text evidence="3">Belongs to the AIR carboxylase family. Class I subfamily.</text>
</comment>
<evidence type="ECO:0000313" key="7">
    <source>
        <dbReference type="EMBL" id="MBC8318241.1"/>
    </source>
</evidence>
<dbReference type="SUPFAM" id="SSF52255">
    <property type="entry name" value="N5-CAIR mutase (phosphoribosylaminoimidazole carboxylase, PurE)"/>
    <property type="match status" value="1"/>
</dbReference>
<evidence type="ECO:0000256" key="2">
    <source>
        <dbReference type="ARBA" id="ARBA00023235"/>
    </source>
</evidence>
<feature type="binding site" evidence="3 5">
    <location>
        <position position="16"/>
    </location>
    <ligand>
        <name>substrate</name>
    </ligand>
</feature>
<name>A0A8J6ND58_9BACT</name>
<reference evidence="7 8" key="1">
    <citation type="submission" date="2020-08" db="EMBL/GenBank/DDBJ databases">
        <title>Bridging the membrane lipid divide: bacteria of the FCB group superphylum have the potential to synthesize archaeal ether lipids.</title>
        <authorList>
            <person name="Villanueva L."/>
            <person name="Von Meijenfeldt F.A.B."/>
            <person name="Westbye A.B."/>
            <person name="Yadav S."/>
            <person name="Hopmans E.C."/>
            <person name="Dutilh B.E."/>
            <person name="Sinninghe Damste J.S."/>
        </authorList>
    </citation>
    <scope>NUCLEOTIDE SEQUENCE [LARGE SCALE GENOMIC DNA]</scope>
    <source>
        <strain evidence="7">NIOZ-UU47</strain>
    </source>
</reference>
<dbReference type="NCBIfam" id="TIGR01162">
    <property type="entry name" value="purE"/>
    <property type="match status" value="1"/>
</dbReference>
<feature type="binding site" evidence="3 5">
    <location>
        <position position="43"/>
    </location>
    <ligand>
        <name>substrate</name>
    </ligand>
</feature>
<dbReference type="EC" id="5.4.99.18" evidence="3 4"/>
<keyword evidence="7" id="KW-0456">Lyase</keyword>
<keyword evidence="2 3" id="KW-0413">Isomerase</keyword>
<dbReference type="GO" id="GO:0006189">
    <property type="term" value="P:'de novo' IMP biosynthetic process"/>
    <property type="evidence" value="ECO:0007669"/>
    <property type="project" value="UniProtKB-UniRule"/>
</dbReference>
<dbReference type="PANTHER" id="PTHR23046:SF2">
    <property type="entry name" value="PHOSPHORIBOSYLAMINOIMIDAZOLE CARBOXYLASE"/>
    <property type="match status" value="1"/>
</dbReference>
<evidence type="ECO:0000256" key="5">
    <source>
        <dbReference type="PIRSR" id="PIRSR001338-1"/>
    </source>
</evidence>
<dbReference type="UniPathway" id="UPA00074">
    <property type="reaction ID" value="UER00943"/>
</dbReference>
<dbReference type="SMART" id="SM01001">
    <property type="entry name" value="AIRC"/>
    <property type="match status" value="1"/>
</dbReference>
<dbReference type="InterPro" id="IPR033747">
    <property type="entry name" value="PurE_ClassI"/>
</dbReference>
<evidence type="ECO:0000313" key="8">
    <source>
        <dbReference type="Proteomes" id="UP000614424"/>
    </source>
</evidence>
<dbReference type="InterPro" id="IPR000031">
    <property type="entry name" value="PurE_dom"/>
</dbReference>
<dbReference type="GO" id="GO:0034023">
    <property type="term" value="F:5-(carboxyamino)imidazole ribonucleotide mutase activity"/>
    <property type="evidence" value="ECO:0007669"/>
    <property type="project" value="UniProtKB-UniRule"/>
</dbReference>
<proteinExistence type="inferred from homology"/>
<evidence type="ECO:0000256" key="1">
    <source>
        <dbReference type="ARBA" id="ARBA00022755"/>
    </source>
</evidence>
<comment type="catalytic activity">
    <reaction evidence="3 4">
        <text>5-carboxyamino-1-(5-phospho-D-ribosyl)imidazole + H(+) = 5-amino-1-(5-phospho-D-ribosyl)imidazole-4-carboxylate</text>
        <dbReference type="Rhea" id="RHEA:13193"/>
        <dbReference type="ChEBI" id="CHEBI:15378"/>
        <dbReference type="ChEBI" id="CHEBI:58730"/>
        <dbReference type="ChEBI" id="CHEBI:77657"/>
        <dbReference type="EC" id="5.4.99.18"/>
    </reaction>
</comment>